<sequence>MGKKGICSSRKKKGYPKENRLGVDVPFYESTWEELRKLALSSQMDMRRLKVEPSILIMFVVDNSPFFEIEQHMAVYRRFMVVTFTNEVRLAKLASTMTKIDQREEVEVLEEEVAAPKVVYNSSPWEMDQYTNKFQKYGNLWKYETKCGFQSVLGLFWIRLSVLGESPCNCIDDFNVWSWAHINMGAHLPLRRYFANFCAIVGIAPCGLVRFVQRQEDGDKITHPVTTPFLEARQALYQGFPPKDLQVEKLVTTANLRQVGLLAPHQSIYVFHVKDFIHGDSLDFKEVITEIVVDAV</sequence>
<organism evidence="1 2">
    <name type="scientific">Cannabis sativa</name>
    <name type="common">Hemp</name>
    <name type="synonym">Marijuana</name>
    <dbReference type="NCBI Taxonomy" id="3483"/>
    <lineage>
        <taxon>Eukaryota</taxon>
        <taxon>Viridiplantae</taxon>
        <taxon>Streptophyta</taxon>
        <taxon>Embryophyta</taxon>
        <taxon>Tracheophyta</taxon>
        <taxon>Spermatophyta</taxon>
        <taxon>Magnoliopsida</taxon>
        <taxon>eudicotyledons</taxon>
        <taxon>Gunneridae</taxon>
        <taxon>Pentapetalae</taxon>
        <taxon>rosids</taxon>
        <taxon>fabids</taxon>
        <taxon>Rosales</taxon>
        <taxon>Cannabaceae</taxon>
        <taxon>Cannabis</taxon>
    </lineage>
</organism>
<evidence type="ECO:0000313" key="2">
    <source>
        <dbReference type="Proteomes" id="UP000596661"/>
    </source>
</evidence>
<dbReference type="Proteomes" id="UP000596661">
    <property type="component" value="Chromosome 1"/>
</dbReference>
<reference evidence="1" key="2">
    <citation type="submission" date="2021-03" db="UniProtKB">
        <authorList>
            <consortium name="EnsemblPlants"/>
        </authorList>
    </citation>
    <scope>IDENTIFICATION</scope>
</reference>
<dbReference type="AlphaFoldDB" id="A0A803NR16"/>
<dbReference type="EMBL" id="UZAU01000018">
    <property type="status" value="NOT_ANNOTATED_CDS"/>
    <property type="molecule type" value="Genomic_DNA"/>
</dbReference>
<name>A0A803NR16_CANSA</name>
<dbReference type="Gramene" id="evm.model.01.842">
    <property type="protein sequence ID" value="cds.evm.model.01.842"/>
    <property type="gene ID" value="evm.TU.01.842"/>
</dbReference>
<reference evidence="1" key="1">
    <citation type="submission" date="2018-11" db="EMBL/GenBank/DDBJ databases">
        <authorList>
            <person name="Grassa J C."/>
        </authorList>
    </citation>
    <scope>NUCLEOTIDE SEQUENCE [LARGE SCALE GENOMIC DNA]</scope>
</reference>
<accession>A0A803NR16</accession>
<proteinExistence type="predicted"/>
<keyword evidence="2" id="KW-1185">Reference proteome</keyword>
<dbReference type="EnsemblPlants" id="evm.model.01.842">
    <property type="protein sequence ID" value="cds.evm.model.01.842"/>
    <property type="gene ID" value="evm.TU.01.842"/>
</dbReference>
<evidence type="ECO:0000313" key="1">
    <source>
        <dbReference type="EnsemblPlants" id="cds.evm.model.01.842"/>
    </source>
</evidence>
<protein>
    <submittedName>
        <fullName evidence="1">Uncharacterized protein</fullName>
    </submittedName>
</protein>